<reference evidence="1 2" key="1">
    <citation type="submission" date="2018-07" db="EMBL/GenBank/DDBJ databases">
        <authorList>
            <person name="Feyereisen M."/>
        </authorList>
    </citation>
    <scope>NUCLEOTIDE SEQUENCE [LARGE SCALE GENOMIC DNA]</scope>
    <source>
        <strain evidence="1 2">UCCLBBS449</strain>
    </source>
</reference>
<dbReference type="RefSeq" id="WP_042750091.1">
    <property type="nucleotide sequence ID" value="NZ_CP031198.1"/>
</dbReference>
<proteinExistence type="predicted"/>
<organism evidence="1 2">
    <name type="scientific">Levilactobacillus brevis</name>
    <name type="common">Lactobacillus brevis</name>
    <dbReference type="NCBI Taxonomy" id="1580"/>
    <lineage>
        <taxon>Bacteria</taxon>
        <taxon>Bacillati</taxon>
        <taxon>Bacillota</taxon>
        <taxon>Bacilli</taxon>
        <taxon>Lactobacillales</taxon>
        <taxon>Lactobacillaceae</taxon>
        <taxon>Levilactobacillus</taxon>
    </lineage>
</organism>
<name>A0A5B7XYT1_LEVBR</name>
<accession>A0A5B7XYT1</accession>
<dbReference type="AlphaFoldDB" id="A0A5B7XYT1"/>
<dbReference type="EMBL" id="CP031198">
    <property type="protein sequence ID" value="QCZ52780.1"/>
    <property type="molecule type" value="Genomic_DNA"/>
</dbReference>
<dbReference type="Proteomes" id="UP000307074">
    <property type="component" value="Chromosome"/>
</dbReference>
<evidence type="ECO:0000313" key="1">
    <source>
        <dbReference type="EMBL" id="QCZ52780.1"/>
    </source>
</evidence>
<evidence type="ECO:0000313" key="2">
    <source>
        <dbReference type="Proteomes" id="UP000307074"/>
    </source>
</evidence>
<gene>
    <name evidence="1" type="ORF">UCCLBBS449_0811</name>
</gene>
<protein>
    <submittedName>
        <fullName evidence="1">Uncharacterized protein</fullName>
    </submittedName>
</protein>
<sequence>MKIKYPKLVEDAFTVAKQHGKIAPGKENDVKARIYQVMVDRGMLNELGEPTQLAVDKGIAGGLGFTNQLGSLEEFKRRWPMYAEFDNSHFMLIDGEWMTDSYVIKILATRKLEAPDSTSEERLQAEEMLQQIEDSKG</sequence>